<dbReference type="Proteomes" id="UP000784880">
    <property type="component" value="Unassembled WGS sequence"/>
</dbReference>
<dbReference type="EMBL" id="JAHQCS010000161">
    <property type="protein sequence ID" value="MBU9713993.1"/>
    <property type="molecule type" value="Genomic_DNA"/>
</dbReference>
<evidence type="ECO:0000313" key="1">
    <source>
        <dbReference type="EMBL" id="MBU9713993.1"/>
    </source>
</evidence>
<accession>A0ABS6JNW0</accession>
<dbReference type="RefSeq" id="WP_217068265.1">
    <property type="nucleotide sequence ID" value="NZ_JAHQCS010000161.1"/>
</dbReference>
<protein>
    <submittedName>
        <fullName evidence="1">Uncharacterized protein</fullName>
    </submittedName>
</protein>
<keyword evidence="2" id="KW-1185">Reference proteome</keyword>
<comment type="caution">
    <text evidence="1">The sequence shown here is derived from an EMBL/GenBank/DDBJ whole genome shotgun (WGS) entry which is preliminary data.</text>
</comment>
<name>A0ABS6JNW0_9BACI</name>
<reference evidence="1 2" key="1">
    <citation type="submission" date="2021-06" db="EMBL/GenBank/DDBJ databases">
        <title>Bacillus sp. RD4P76, an endophyte from a halophyte.</title>
        <authorList>
            <person name="Sun J.-Q."/>
        </authorList>
    </citation>
    <scope>NUCLEOTIDE SEQUENCE [LARGE SCALE GENOMIC DNA]</scope>
    <source>
        <strain evidence="1 2">CGMCC 1.15917</strain>
    </source>
</reference>
<proteinExistence type="predicted"/>
<gene>
    <name evidence="1" type="ORF">KS419_19860</name>
</gene>
<evidence type="ECO:0000313" key="2">
    <source>
        <dbReference type="Proteomes" id="UP000784880"/>
    </source>
</evidence>
<sequence length="1083" mass="125754">MKKLIYLFTPILLLTGAALPFLIWHFAEETKLRIAIIDKTVPDETYREHKGLVWLLNHEKIINPNNGEHYDESIDYFGFFPLEDKEYDIKEIPDDLGELDIIYIADTYGVFHDEYFGDNPTGERSEKIYGGITLDEIHTIKDYVYQYNTTLVAEFNSFGSPTSLDARAELTQLLSLDWTGWIGRYFPELDRSKSEEVPPWAVQLYESQYNHDWSFSGGGFILIHEDDTIVILEEDVHFGEEGITITFTPEGKEMFVLEESPRYDYWFDIIVPHEESQVLGNYQWDLTKEGEDLIDEFHIPSLFPAVITSTRLGFRSFYFAGDYVDTENIPSFYQMSGLATLNKWLSLERFFWETYTPMMQTILQMESNKETIVRTPVAFEDEIGFYTSRMGDQTFQFYQDGTWKDLPIKGINLGIAKPGTWPGEAAISEEEYYRWFQMIGEMNANAIRVYTLHPPGFYRALERYNSLHEEPLLLFHGMWIGEEGLEETLDAFDPENVEPFKEEIKHVIDAVHGNTHLPENPGHASGNYTADVSPYVIGWILGIEWYPEMVLQTNEIYNEIGDYDGKHVYTTGAEAFEYWLAEMFDYTMEYELETYQWSRPLSFTNWVTTDLLEHPSEPSLEEDLVGVDPNVIYLKDHLKTGQFASYHVYPYYPDFLNYDPEYLAFIDHRGENNSYAGYLNDLHEAHRIPVLIAEFGVPSSRGLTHKNPFGWNQGLLSEQEQGDINARLFEDIMEEGMLGGLVFAWHDEWFKRTWNTMELDSPYRRPYWSDAQTNEQNFGLLSFDSLKIPLKGDKDDWINSTTLYETDSETGQQSIRKLDMDFDERYLYIRLDLTNPLAENPFDTLNAFLFFDTIPGQGNSTFEIEGNEWIVEGGGIDFVLQLNGYDSSRLMVDSYYDLFYYQYGHELQMIPEVDYASERNNGVFHPIELVISKEMYIPTTDQVIPFESYETGLLRHGVADPALPDFNSLTDFHVNEKEGMIEIRLPWGLLNVRDPSEKEVAGDIWSDGFEASVFIDDIGVGALLINPKEEGDMLLDSLPLQNNGIIPSAEMKRFSWDKWGEVPQYIERLKPSYVILQELFRDY</sequence>
<organism evidence="1 2">
    <name type="scientific">Evansella tamaricis</name>
    <dbReference type="NCBI Taxonomy" id="2069301"/>
    <lineage>
        <taxon>Bacteria</taxon>
        <taxon>Bacillati</taxon>
        <taxon>Bacillota</taxon>
        <taxon>Bacilli</taxon>
        <taxon>Bacillales</taxon>
        <taxon>Bacillaceae</taxon>
        <taxon>Evansella</taxon>
    </lineage>
</organism>